<protein>
    <submittedName>
        <fullName evidence="1">Uncharacterized protein</fullName>
    </submittedName>
</protein>
<name>A0A212LQY5_9HYPH</name>
<organism evidence="1">
    <name type="scientific">uncultured Pleomorphomonas sp</name>
    <dbReference type="NCBI Taxonomy" id="442121"/>
    <lineage>
        <taxon>Bacteria</taxon>
        <taxon>Pseudomonadati</taxon>
        <taxon>Pseudomonadota</taxon>
        <taxon>Alphaproteobacteria</taxon>
        <taxon>Hyphomicrobiales</taxon>
        <taxon>Pleomorphomonadaceae</taxon>
        <taxon>Pleomorphomonas</taxon>
        <taxon>environmental samples</taxon>
    </lineage>
</organism>
<dbReference type="EMBL" id="FMJD01000013">
    <property type="protein sequence ID" value="SCM80005.1"/>
    <property type="molecule type" value="Genomic_DNA"/>
</dbReference>
<reference evidence="1" key="1">
    <citation type="submission" date="2016-08" db="EMBL/GenBank/DDBJ databases">
        <authorList>
            <person name="Seilhamer J.J."/>
        </authorList>
    </citation>
    <scope>NUCLEOTIDE SEQUENCE</scope>
    <source>
        <strain evidence="1">86</strain>
    </source>
</reference>
<accession>A0A212LQY5</accession>
<gene>
    <name evidence="1" type="ORF">KL86PLE_90752</name>
</gene>
<proteinExistence type="predicted"/>
<sequence>MPSSTFSALSIGAVVLDEAGTPVSGLDIPAAFAGTVTPDDDTDLAVASRALYVGTAGDLAITTVGGSTVTLKQVSGWVPVRVARVLATGTTATNIVALW</sequence>
<dbReference type="AlphaFoldDB" id="A0A212LQY5"/>
<evidence type="ECO:0000313" key="1">
    <source>
        <dbReference type="EMBL" id="SCM80005.1"/>
    </source>
</evidence>
<dbReference type="RefSeq" id="WP_288198858.1">
    <property type="nucleotide sequence ID" value="NZ_LT608334.1"/>
</dbReference>